<accession>A0A0F9FAP1</accession>
<dbReference type="Pfam" id="PF19663">
    <property type="entry name" value="DUF6166"/>
    <property type="match status" value="1"/>
</dbReference>
<dbReference type="AlphaFoldDB" id="A0A0F9FAP1"/>
<gene>
    <name evidence="1" type="ORF">LCGC14_1976430</name>
</gene>
<sequence>MKWYVMTRRLARGVSVVVTGGAGVPYELPHLMRHSPDGFEWGYGGSGPSDLARSIVGDLLKQADPSPADYQRVKTELVATLPEKGGTITEDQVLDVLFDRLGEL</sequence>
<organism evidence="1">
    <name type="scientific">marine sediment metagenome</name>
    <dbReference type="NCBI Taxonomy" id="412755"/>
    <lineage>
        <taxon>unclassified sequences</taxon>
        <taxon>metagenomes</taxon>
        <taxon>ecological metagenomes</taxon>
    </lineage>
</organism>
<evidence type="ECO:0000313" key="1">
    <source>
        <dbReference type="EMBL" id="KKL83273.1"/>
    </source>
</evidence>
<protein>
    <submittedName>
        <fullName evidence="1">Uncharacterized protein</fullName>
    </submittedName>
</protein>
<dbReference type="EMBL" id="LAZR01022028">
    <property type="protein sequence ID" value="KKL83273.1"/>
    <property type="molecule type" value="Genomic_DNA"/>
</dbReference>
<name>A0A0F9FAP1_9ZZZZ</name>
<reference evidence="1" key="1">
    <citation type="journal article" date="2015" name="Nature">
        <title>Complex archaea that bridge the gap between prokaryotes and eukaryotes.</title>
        <authorList>
            <person name="Spang A."/>
            <person name="Saw J.H."/>
            <person name="Jorgensen S.L."/>
            <person name="Zaremba-Niedzwiedzka K."/>
            <person name="Martijn J."/>
            <person name="Lind A.E."/>
            <person name="van Eijk R."/>
            <person name="Schleper C."/>
            <person name="Guy L."/>
            <person name="Ettema T.J."/>
        </authorList>
    </citation>
    <scope>NUCLEOTIDE SEQUENCE</scope>
</reference>
<comment type="caution">
    <text evidence="1">The sequence shown here is derived from an EMBL/GenBank/DDBJ whole genome shotgun (WGS) entry which is preliminary data.</text>
</comment>
<proteinExistence type="predicted"/>
<dbReference type="InterPro" id="IPR046164">
    <property type="entry name" value="DUF6166"/>
</dbReference>